<evidence type="ECO:0000256" key="4">
    <source>
        <dbReference type="ARBA" id="ARBA00023136"/>
    </source>
</evidence>
<organism evidence="7 8">
    <name type="scientific">Luteimonas endophytica</name>
    <dbReference type="NCBI Taxonomy" id="3042023"/>
    <lineage>
        <taxon>Bacteria</taxon>
        <taxon>Pseudomonadati</taxon>
        <taxon>Pseudomonadota</taxon>
        <taxon>Gammaproteobacteria</taxon>
        <taxon>Lysobacterales</taxon>
        <taxon>Lysobacteraceae</taxon>
        <taxon>Luteimonas</taxon>
    </lineage>
</organism>
<feature type="transmembrane region" description="Helical" evidence="5">
    <location>
        <begin position="247"/>
        <end position="264"/>
    </location>
</feature>
<sequence>MTGAARGLRGRDLALVLLVCLFWAVNFLSSAHALREIPPFLFTALRMAMLAAMLAWFVKPPPRGQWPLLAAVAVVNGVLHFGTSFLALRMAGNLSSPAIVMQSYVPMAALLAWWWLGERFAWRTGLAIALSFAGVLVLGFDPMVLAAPAALAVMLVSSLLLAAGTVLMRKLRGVDMVSQQGWTAIISLLPLLAISAAFEPASFVQLREASWIAWGGALYAAVFASLLGHGVFYMLVQRHPVAQVTPYLLITPVFAVALGIAFWGDRPGPAMWVGGAMVLGGVLVIALRTLHKARVPVNDASPAA</sequence>
<keyword evidence="2 5" id="KW-0812">Transmembrane</keyword>
<feature type="domain" description="EamA" evidence="6">
    <location>
        <begin position="14"/>
        <end position="138"/>
    </location>
</feature>
<dbReference type="PANTHER" id="PTHR32322">
    <property type="entry name" value="INNER MEMBRANE TRANSPORTER"/>
    <property type="match status" value="1"/>
</dbReference>
<feature type="transmembrane region" description="Helical" evidence="5">
    <location>
        <begin position="66"/>
        <end position="88"/>
    </location>
</feature>
<evidence type="ECO:0000256" key="5">
    <source>
        <dbReference type="SAM" id="Phobius"/>
    </source>
</evidence>
<evidence type="ECO:0000256" key="1">
    <source>
        <dbReference type="ARBA" id="ARBA00004141"/>
    </source>
</evidence>
<dbReference type="RefSeq" id="WP_280574067.1">
    <property type="nucleotide sequence ID" value="NZ_JARXRM010000028.1"/>
</dbReference>
<feature type="transmembrane region" description="Helical" evidence="5">
    <location>
        <begin position="12"/>
        <end position="34"/>
    </location>
</feature>
<dbReference type="InterPro" id="IPR037185">
    <property type="entry name" value="EmrE-like"/>
</dbReference>
<feature type="transmembrane region" description="Helical" evidence="5">
    <location>
        <begin position="180"/>
        <end position="199"/>
    </location>
</feature>
<feature type="transmembrane region" description="Helical" evidence="5">
    <location>
        <begin position="120"/>
        <end position="140"/>
    </location>
</feature>
<protein>
    <submittedName>
        <fullName evidence="7">DMT family transporter</fullName>
    </submittedName>
</protein>
<evidence type="ECO:0000256" key="3">
    <source>
        <dbReference type="ARBA" id="ARBA00022989"/>
    </source>
</evidence>
<feature type="transmembrane region" description="Helical" evidence="5">
    <location>
        <begin position="146"/>
        <end position="168"/>
    </location>
</feature>
<evidence type="ECO:0000259" key="6">
    <source>
        <dbReference type="Pfam" id="PF00892"/>
    </source>
</evidence>
<accession>A0ABT6J8E4</accession>
<feature type="transmembrane region" description="Helical" evidence="5">
    <location>
        <begin position="270"/>
        <end position="287"/>
    </location>
</feature>
<comment type="caution">
    <text evidence="7">The sequence shown here is derived from an EMBL/GenBank/DDBJ whole genome shotgun (WGS) entry which is preliminary data.</text>
</comment>
<feature type="domain" description="EamA" evidence="6">
    <location>
        <begin position="151"/>
        <end position="286"/>
    </location>
</feature>
<evidence type="ECO:0000313" key="8">
    <source>
        <dbReference type="Proteomes" id="UP001156940"/>
    </source>
</evidence>
<feature type="transmembrane region" description="Helical" evidence="5">
    <location>
        <begin position="211"/>
        <end position="235"/>
    </location>
</feature>
<feature type="transmembrane region" description="Helical" evidence="5">
    <location>
        <begin position="40"/>
        <end position="59"/>
    </location>
</feature>
<keyword evidence="4 5" id="KW-0472">Membrane</keyword>
<name>A0ABT6J8E4_9GAMM</name>
<dbReference type="SUPFAM" id="SSF103481">
    <property type="entry name" value="Multidrug resistance efflux transporter EmrE"/>
    <property type="match status" value="2"/>
</dbReference>
<dbReference type="InterPro" id="IPR050638">
    <property type="entry name" value="AA-Vitamin_Transporters"/>
</dbReference>
<evidence type="ECO:0000256" key="2">
    <source>
        <dbReference type="ARBA" id="ARBA00022692"/>
    </source>
</evidence>
<proteinExistence type="predicted"/>
<dbReference type="Pfam" id="PF00892">
    <property type="entry name" value="EamA"/>
    <property type="match status" value="2"/>
</dbReference>
<dbReference type="EMBL" id="JARXRM010000028">
    <property type="protein sequence ID" value="MDH5823024.1"/>
    <property type="molecule type" value="Genomic_DNA"/>
</dbReference>
<feature type="transmembrane region" description="Helical" evidence="5">
    <location>
        <begin position="94"/>
        <end position="113"/>
    </location>
</feature>
<evidence type="ECO:0000313" key="7">
    <source>
        <dbReference type="EMBL" id="MDH5823024.1"/>
    </source>
</evidence>
<reference evidence="7 8" key="1">
    <citation type="submission" date="2023-04" db="EMBL/GenBank/DDBJ databases">
        <title>Luteimonas endophyticus RD2P54.</title>
        <authorList>
            <person name="Sun J.-Q."/>
        </authorList>
    </citation>
    <scope>NUCLEOTIDE SEQUENCE [LARGE SCALE GENOMIC DNA]</scope>
    <source>
        <strain evidence="7 8">RD2P54</strain>
    </source>
</reference>
<gene>
    <name evidence="7" type="ORF">QFW77_08480</name>
</gene>
<keyword evidence="8" id="KW-1185">Reference proteome</keyword>
<comment type="subcellular location">
    <subcellularLocation>
        <location evidence="1">Membrane</location>
        <topology evidence="1">Multi-pass membrane protein</topology>
    </subcellularLocation>
</comment>
<dbReference type="Proteomes" id="UP001156940">
    <property type="component" value="Unassembled WGS sequence"/>
</dbReference>
<keyword evidence="3 5" id="KW-1133">Transmembrane helix</keyword>
<dbReference type="PANTHER" id="PTHR32322:SF9">
    <property type="entry name" value="AMINO-ACID METABOLITE EFFLUX PUMP-RELATED"/>
    <property type="match status" value="1"/>
</dbReference>
<dbReference type="InterPro" id="IPR000620">
    <property type="entry name" value="EamA_dom"/>
</dbReference>